<dbReference type="HAMAP" id="MF_00001">
    <property type="entry name" value="Asp_carb_tr"/>
    <property type="match status" value="1"/>
</dbReference>
<dbReference type="PANTHER" id="PTHR45753:SF6">
    <property type="entry name" value="ASPARTATE CARBAMOYLTRANSFERASE"/>
    <property type="match status" value="1"/>
</dbReference>
<keyword evidence="11" id="KW-1185">Reference proteome</keyword>
<dbReference type="OrthoDB" id="9774690at2"/>
<dbReference type="EC" id="2.1.3.2" evidence="7"/>
<comment type="caution">
    <text evidence="10">The sequence shown here is derived from an EMBL/GenBank/DDBJ whole genome shotgun (WGS) entry which is preliminary data.</text>
</comment>
<evidence type="ECO:0000256" key="6">
    <source>
        <dbReference type="ARBA" id="ARBA00048859"/>
    </source>
</evidence>
<dbReference type="Pfam" id="PF02729">
    <property type="entry name" value="OTCace_N"/>
    <property type="match status" value="1"/>
</dbReference>
<gene>
    <name evidence="7" type="primary">pyrB</name>
    <name evidence="10" type="ORF">C6I21_10900</name>
</gene>
<feature type="domain" description="Aspartate/ornithine carbamoyltransferase Asp/Orn-binding" evidence="8">
    <location>
        <begin position="141"/>
        <end position="281"/>
    </location>
</feature>
<dbReference type="GO" id="GO:0005829">
    <property type="term" value="C:cytosol"/>
    <property type="evidence" value="ECO:0007669"/>
    <property type="project" value="TreeGrafter"/>
</dbReference>
<sequence length="295" mass="33141">MKRLVTLNDWTAEDINEVLSLADTDLTNQLHGKMAANLFFEPSTRTRCSFEIAEHQLGMARFQLDEAGASVQKGESLYDTSRTLESLGVDALVIRHQEKAFYEQLEGISIPVINAGDGAGDHPTQTLLDLFTIVKEFGSIQGVRVCMCGDIRHSRVAHSNKQALERLGAEILTSGPEEWRMPEWDVPHLPMDEAVKEADVLMMLRVQEERHETSWHRGGYLEKHGLTLERARNMQSHAVIMHPAPVNRGVEMADSLVEHSKSRIYTQMKNGVSVRKAVLAVCLQKKGEKRFEAIS</sequence>
<comment type="pathway">
    <text evidence="1 7">Pyrimidine metabolism; UMP biosynthesis via de novo pathway; (S)-dihydroorotate from bicarbonate: step 2/3.</text>
</comment>
<feature type="binding site" evidence="7">
    <location>
        <position position="46"/>
    </location>
    <ligand>
        <name>carbamoyl phosphate</name>
        <dbReference type="ChEBI" id="CHEBI:58228"/>
    </ligand>
</feature>
<accession>A0A2P6MGD8</accession>
<dbReference type="InterPro" id="IPR006130">
    <property type="entry name" value="Asp/Orn_carbamoylTrfase"/>
</dbReference>
<evidence type="ECO:0000256" key="1">
    <source>
        <dbReference type="ARBA" id="ARBA00004852"/>
    </source>
</evidence>
<dbReference type="AlphaFoldDB" id="A0A2P6MGD8"/>
<dbReference type="Gene3D" id="3.40.50.1370">
    <property type="entry name" value="Aspartate/ornithine carbamoyltransferase"/>
    <property type="match status" value="2"/>
</dbReference>
<protein>
    <recommendedName>
        <fullName evidence="7">Aspartate carbamoyltransferase</fullName>
        <ecNumber evidence="7">2.1.3.2</ecNumber>
    </recommendedName>
    <alternativeName>
        <fullName evidence="7">Aspartate transcarbamylase</fullName>
        <shortName evidence="7">ATCase</shortName>
    </alternativeName>
</protein>
<keyword evidence="3 7" id="KW-0808">Transferase</keyword>
<dbReference type="GO" id="GO:0044205">
    <property type="term" value="P:'de novo' UMP biosynthetic process"/>
    <property type="evidence" value="ECO:0007669"/>
    <property type="project" value="UniProtKB-UniRule"/>
</dbReference>
<dbReference type="NCBIfam" id="TIGR00670">
    <property type="entry name" value="asp_carb_tr"/>
    <property type="match status" value="1"/>
</dbReference>
<comment type="similarity">
    <text evidence="2 7">Belongs to the aspartate/ornithine carbamoyltransferase superfamily. ATCase family.</text>
</comment>
<evidence type="ECO:0000256" key="3">
    <source>
        <dbReference type="ARBA" id="ARBA00022679"/>
    </source>
</evidence>
<dbReference type="GO" id="GO:0006207">
    <property type="term" value="P:'de novo' pyrimidine nucleobase biosynthetic process"/>
    <property type="evidence" value="ECO:0007669"/>
    <property type="project" value="InterPro"/>
</dbReference>
<feature type="binding site" evidence="7">
    <location>
        <position position="125"/>
    </location>
    <ligand>
        <name>carbamoyl phosphate</name>
        <dbReference type="ChEBI" id="CHEBI:58228"/>
    </ligand>
</feature>
<dbReference type="InterPro" id="IPR002082">
    <property type="entry name" value="Asp_carbamoyltransf"/>
</dbReference>
<reference evidence="10 11" key="1">
    <citation type="submission" date="2018-03" db="EMBL/GenBank/DDBJ databases">
        <title>Bacillus urumqiensis sp. nov., a moderately haloalkaliphilic bacterium isolated from a salt lake.</title>
        <authorList>
            <person name="Zhao B."/>
            <person name="Liao Z."/>
        </authorList>
    </citation>
    <scope>NUCLEOTIDE SEQUENCE [LARGE SCALE GENOMIC DNA]</scope>
    <source>
        <strain evidence="10 11">BZ-SZ-XJ18</strain>
    </source>
</reference>
<evidence type="ECO:0000259" key="8">
    <source>
        <dbReference type="Pfam" id="PF00185"/>
    </source>
</evidence>
<evidence type="ECO:0000313" key="11">
    <source>
        <dbReference type="Proteomes" id="UP000243650"/>
    </source>
</evidence>
<evidence type="ECO:0000259" key="9">
    <source>
        <dbReference type="Pfam" id="PF02729"/>
    </source>
</evidence>
<feature type="binding site" evidence="7">
    <location>
        <position position="45"/>
    </location>
    <ligand>
        <name>carbamoyl phosphate</name>
        <dbReference type="ChEBI" id="CHEBI:58228"/>
    </ligand>
</feature>
<name>A0A2P6MGD8_ALKUR</name>
<dbReference type="PRINTS" id="PR00101">
    <property type="entry name" value="ATCASE"/>
</dbReference>
<dbReference type="GO" id="GO:0004070">
    <property type="term" value="F:aspartate carbamoyltransferase activity"/>
    <property type="evidence" value="ECO:0007669"/>
    <property type="project" value="UniProtKB-UniRule"/>
</dbReference>
<dbReference type="GO" id="GO:0016597">
    <property type="term" value="F:amino acid binding"/>
    <property type="evidence" value="ECO:0007669"/>
    <property type="project" value="InterPro"/>
</dbReference>
<dbReference type="NCBIfam" id="NF002032">
    <property type="entry name" value="PRK00856.1"/>
    <property type="match status" value="1"/>
</dbReference>
<evidence type="ECO:0000256" key="2">
    <source>
        <dbReference type="ARBA" id="ARBA00008896"/>
    </source>
</evidence>
<evidence type="ECO:0000313" key="10">
    <source>
        <dbReference type="EMBL" id="PRO65300.1"/>
    </source>
</evidence>
<organism evidence="10 11">
    <name type="scientific">Alkalicoccus urumqiensis</name>
    <name type="common">Bacillus urumqiensis</name>
    <dbReference type="NCBI Taxonomy" id="1548213"/>
    <lineage>
        <taxon>Bacteria</taxon>
        <taxon>Bacillati</taxon>
        <taxon>Bacillota</taxon>
        <taxon>Bacilli</taxon>
        <taxon>Bacillales</taxon>
        <taxon>Bacillaceae</taxon>
        <taxon>Alkalicoccus</taxon>
    </lineage>
</organism>
<dbReference type="EMBL" id="PVNS01000009">
    <property type="protein sequence ID" value="PRO65300.1"/>
    <property type="molecule type" value="Genomic_DNA"/>
</dbReference>
<evidence type="ECO:0000256" key="4">
    <source>
        <dbReference type="ARBA" id="ARBA00022975"/>
    </source>
</evidence>
<feature type="binding site" evidence="7">
    <location>
        <position position="95"/>
    </location>
    <ligand>
        <name>carbamoyl phosphate</name>
        <dbReference type="ChEBI" id="CHEBI:58228"/>
    </ligand>
</feature>
<feature type="binding site" evidence="7">
    <location>
        <position position="122"/>
    </location>
    <ligand>
        <name>carbamoyl phosphate</name>
        <dbReference type="ChEBI" id="CHEBI:58228"/>
    </ligand>
</feature>
<comment type="catalytic activity">
    <reaction evidence="6 7">
        <text>carbamoyl phosphate + L-aspartate = N-carbamoyl-L-aspartate + phosphate + H(+)</text>
        <dbReference type="Rhea" id="RHEA:20013"/>
        <dbReference type="ChEBI" id="CHEBI:15378"/>
        <dbReference type="ChEBI" id="CHEBI:29991"/>
        <dbReference type="ChEBI" id="CHEBI:32814"/>
        <dbReference type="ChEBI" id="CHEBI:43474"/>
        <dbReference type="ChEBI" id="CHEBI:58228"/>
        <dbReference type="EC" id="2.1.3.2"/>
    </reaction>
</comment>
<feature type="binding site" evidence="7">
    <location>
        <position position="245"/>
    </location>
    <ligand>
        <name>carbamoyl phosphate</name>
        <dbReference type="ChEBI" id="CHEBI:58228"/>
    </ligand>
</feature>
<evidence type="ECO:0000256" key="5">
    <source>
        <dbReference type="ARBA" id="ARBA00043884"/>
    </source>
</evidence>
<comment type="function">
    <text evidence="5 7">Catalyzes the condensation of carbamoyl phosphate and aspartate to form carbamoyl aspartate and inorganic phosphate, the committed step in the de novo pyrimidine nucleotide biosynthesis pathway.</text>
</comment>
<dbReference type="GO" id="GO:0006520">
    <property type="term" value="P:amino acid metabolic process"/>
    <property type="evidence" value="ECO:0007669"/>
    <property type="project" value="InterPro"/>
</dbReference>
<dbReference type="PANTHER" id="PTHR45753">
    <property type="entry name" value="ORNITHINE CARBAMOYLTRANSFERASE, MITOCHONDRIAL"/>
    <property type="match status" value="1"/>
</dbReference>
<proteinExistence type="inferred from homology"/>
<dbReference type="InterPro" id="IPR006131">
    <property type="entry name" value="Asp_carbamoyltransf_Asp/Orn-bd"/>
</dbReference>
<dbReference type="InterPro" id="IPR006132">
    <property type="entry name" value="Asp/Orn_carbamoyltranf_P-bd"/>
</dbReference>
<feature type="binding site" evidence="7">
    <location>
        <position position="244"/>
    </location>
    <ligand>
        <name>carbamoyl phosphate</name>
        <dbReference type="ChEBI" id="CHEBI:58228"/>
    </ligand>
</feature>
<dbReference type="Proteomes" id="UP000243650">
    <property type="component" value="Unassembled WGS sequence"/>
</dbReference>
<dbReference type="PROSITE" id="PS00097">
    <property type="entry name" value="CARBAMOYLTRANSFERASE"/>
    <property type="match status" value="1"/>
</dbReference>
<dbReference type="Pfam" id="PF00185">
    <property type="entry name" value="OTCace"/>
    <property type="match status" value="1"/>
</dbReference>
<dbReference type="InterPro" id="IPR036901">
    <property type="entry name" value="Asp/Orn_carbamoylTrfase_sf"/>
</dbReference>
<comment type="subunit">
    <text evidence="7">Heterododecamer (2C3:3R2) of six catalytic PyrB chains organized as two trimers (C3), and six regulatory PyrI chains organized as three dimers (R2).</text>
</comment>
<feature type="binding site" evidence="7">
    <location>
        <position position="73"/>
    </location>
    <ligand>
        <name>L-aspartate</name>
        <dbReference type="ChEBI" id="CHEBI:29991"/>
    </ligand>
</feature>
<feature type="domain" description="Aspartate/ornithine carbamoyltransferase carbamoyl-P binding" evidence="9">
    <location>
        <begin position="2"/>
        <end position="134"/>
    </location>
</feature>
<dbReference type="UniPathway" id="UPA00070">
    <property type="reaction ID" value="UER00116"/>
</dbReference>
<feature type="binding site" evidence="7">
    <location>
        <position position="205"/>
    </location>
    <ligand>
        <name>L-aspartate</name>
        <dbReference type="ChEBI" id="CHEBI:29991"/>
    </ligand>
</feature>
<dbReference type="PRINTS" id="PR00100">
    <property type="entry name" value="AOTCASE"/>
</dbReference>
<evidence type="ECO:0000256" key="7">
    <source>
        <dbReference type="HAMAP-Rule" id="MF_00001"/>
    </source>
</evidence>
<keyword evidence="4 7" id="KW-0665">Pyrimidine biosynthesis</keyword>
<dbReference type="RefSeq" id="WP_105959500.1">
    <property type="nucleotide sequence ID" value="NZ_PVNS01000009.1"/>
</dbReference>
<feature type="binding site" evidence="7">
    <location>
        <position position="155"/>
    </location>
    <ligand>
        <name>L-aspartate</name>
        <dbReference type="ChEBI" id="CHEBI:29991"/>
    </ligand>
</feature>
<dbReference type="SUPFAM" id="SSF53671">
    <property type="entry name" value="Aspartate/ornithine carbamoyltransferase"/>
    <property type="match status" value="1"/>
</dbReference>